<keyword evidence="3" id="KW-0378">Hydrolase</keyword>
<dbReference type="GO" id="GO:0004175">
    <property type="term" value="F:endopeptidase activity"/>
    <property type="evidence" value="ECO:0007669"/>
    <property type="project" value="TreeGrafter"/>
</dbReference>
<evidence type="ECO:0000259" key="5">
    <source>
        <dbReference type="PROSITE" id="PS50106"/>
    </source>
</evidence>
<dbReference type="CDD" id="cd07560">
    <property type="entry name" value="Peptidase_S41_CPP"/>
    <property type="match status" value="1"/>
</dbReference>
<dbReference type="Gene3D" id="2.30.42.10">
    <property type="match status" value="1"/>
</dbReference>
<proteinExistence type="inferred from homology"/>
<accession>A0A2V3J6Z1</accession>
<dbReference type="Pfam" id="PF13180">
    <property type="entry name" value="PDZ_2"/>
    <property type="match status" value="1"/>
</dbReference>
<evidence type="ECO:0000256" key="4">
    <source>
        <dbReference type="ARBA" id="ARBA00022825"/>
    </source>
</evidence>
<dbReference type="Proteomes" id="UP000247409">
    <property type="component" value="Unassembled WGS sequence"/>
</dbReference>
<comment type="similarity">
    <text evidence="1">Belongs to the peptidase S41A family.</text>
</comment>
<dbReference type="InterPro" id="IPR001478">
    <property type="entry name" value="PDZ"/>
</dbReference>
<evidence type="ECO:0000313" key="7">
    <source>
        <dbReference type="Proteomes" id="UP000247409"/>
    </source>
</evidence>
<keyword evidence="7" id="KW-1185">Reference proteome</keyword>
<comment type="caution">
    <text evidence="6">The sequence shown here is derived from an EMBL/GenBank/DDBJ whole genome shotgun (WGS) entry which is preliminary data.</text>
</comment>
<keyword evidence="2 6" id="KW-0645">Protease</keyword>
<dbReference type="SMART" id="SM00245">
    <property type="entry name" value="TSPc"/>
    <property type="match status" value="1"/>
</dbReference>
<dbReference type="Gene3D" id="3.90.226.10">
    <property type="entry name" value="2-enoyl-CoA Hydratase, Chain A, domain 1"/>
    <property type="match status" value="1"/>
</dbReference>
<organism evidence="6 7">
    <name type="scientific">Gracilariopsis chorda</name>
    <dbReference type="NCBI Taxonomy" id="448386"/>
    <lineage>
        <taxon>Eukaryota</taxon>
        <taxon>Rhodophyta</taxon>
        <taxon>Florideophyceae</taxon>
        <taxon>Rhodymeniophycidae</taxon>
        <taxon>Gracilariales</taxon>
        <taxon>Gracilariaceae</taxon>
        <taxon>Gracilariopsis</taxon>
    </lineage>
</organism>
<sequence length="418" mass="46533">MQNRAAFHVTPTAVTSVNPFIKCCAASIATLITVISNPQASSSSCYYDVPPKGATPNTQSVRRPRRPSRSTLALVFPRRVETSVSDAEKSRRRILHDAFDIVRERYVDESEVNWARMKRVMDKISLSNDQKLEYALDWLFTQFEDPFTRYLTPTQLESMKEDIDGEMCGVGIIFSAEVSGWRRARQIVVKHVVRDSPAADAGLMKGDTITAIDMDKVRWMSFDEATARLLGTEGRKVVISFVRNGVELNVVLTRRRFQVPTVSAERMSVDGVGDIGYVQVREFATHTACQMRKAIREMDGKKRVALFVLDMRGNSGGLVDKAVEVAKVFLQREQVVVRFIGRDGALSTERCGWRVVQPRVRVTRRPIVILVDGETASASELVTAALRDNCRAVVVGNSTFGKGSVQAIVPLCNGGGWQ</sequence>
<dbReference type="NCBIfam" id="TIGR00225">
    <property type="entry name" value="prc"/>
    <property type="match status" value="1"/>
</dbReference>
<dbReference type="EMBL" id="NBIV01000008">
    <property type="protein sequence ID" value="PXF49140.1"/>
    <property type="molecule type" value="Genomic_DNA"/>
</dbReference>
<protein>
    <submittedName>
        <fullName evidence="6">Carboxyl-terminal-processing protease</fullName>
    </submittedName>
</protein>
<dbReference type="OrthoDB" id="43580at2759"/>
<evidence type="ECO:0000256" key="1">
    <source>
        <dbReference type="ARBA" id="ARBA00009179"/>
    </source>
</evidence>
<dbReference type="SMART" id="SM00228">
    <property type="entry name" value="PDZ"/>
    <property type="match status" value="1"/>
</dbReference>
<dbReference type="SUPFAM" id="SSF52096">
    <property type="entry name" value="ClpP/crotonase"/>
    <property type="match status" value="1"/>
</dbReference>
<dbReference type="GO" id="GO:0008236">
    <property type="term" value="F:serine-type peptidase activity"/>
    <property type="evidence" value="ECO:0007669"/>
    <property type="project" value="UniProtKB-KW"/>
</dbReference>
<name>A0A2V3J6Z1_9FLOR</name>
<keyword evidence="4" id="KW-0720">Serine protease</keyword>
<dbReference type="PANTHER" id="PTHR32060:SF22">
    <property type="entry name" value="CARBOXYL-TERMINAL-PROCESSING PEPTIDASE 3, CHLOROPLASTIC"/>
    <property type="match status" value="1"/>
</dbReference>
<dbReference type="Gene3D" id="3.30.750.44">
    <property type="match status" value="1"/>
</dbReference>
<dbReference type="GO" id="GO:0006508">
    <property type="term" value="P:proteolysis"/>
    <property type="evidence" value="ECO:0007669"/>
    <property type="project" value="UniProtKB-KW"/>
</dbReference>
<evidence type="ECO:0000313" key="6">
    <source>
        <dbReference type="EMBL" id="PXF49140.1"/>
    </source>
</evidence>
<dbReference type="InterPro" id="IPR004447">
    <property type="entry name" value="Peptidase_S41A"/>
</dbReference>
<dbReference type="AlphaFoldDB" id="A0A2V3J6Z1"/>
<dbReference type="Pfam" id="PF03572">
    <property type="entry name" value="Peptidase_S41"/>
    <property type="match status" value="1"/>
</dbReference>
<reference evidence="6 7" key="1">
    <citation type="journal article" date="2018" name="Mol. Biol. Evol.">
        <title>Analysis of the draft genome of the red seaweed Gracilariopsis chorda provides insights into genome size evolution in Rhodophyta.</title>
        <authorList>
            <person name="Lee J."/>
            <person name="Yang E.C."/>
            <person name="Graf L."/>
            <person name="Yang J.H."/>
            <person name="Qiu H."/>
            <person name="Zel Zion U."/>
            <person name="Chan C.X."/>
            <person name="Stephens T.G."/>
            <person name="Weber A.P.M."/>
            <person name="Boo G.H."/>
            <person name="Boo S.M."/>
            <person name="Kim K.M."/>
            <person name="Shin Y."/>
            <person name="Jung M."/>
            <person name="Lee S.J."/>
            <person name="Yim H.S."/>
            <person name="Lee J.H."/>
            <person name="Bhattacharya D."/>
            <person name="Yoon H.S."/>
        </authorList>
    </citation>
    <scope>NUCLEOTIDE SEQUENCE [LARGE SCALE GENOMIC DNA]</scope>
    <source>
        <strain evidence="6 7">SKKU-2015</strain>
        <tissue evidence="6">Whole body</tissue>
    </source>
</reference>
<feature type="domain" description="PDZ" evidence="5">
    <location>
        <begin position="156"/>
        <end position="229"/>
    </location>
</feature>
<dbReference type="PROSITE" id="PS50106">
    <property type="entry name" value="PDZ"/>
    <property type="match status" value="1"/>
</dbReference>
<dbReference type="PANTHER" id="PTHR32060">
    <property type="entry name" value="TAIL-SPECIFIC PROTEASE"/>
    <property type="match status" value="1"/>
</dbReference>
<evidence type="ECO:0000256" key="3">
    <source>
        <dbReference type="ARBA" id="ARBA00022801"/>
    </source>
</evidence>
<dbReference type="SUPFAM" id="SSF50156">
    <property type="entry name" value="PDZ domain-like"/>
    <property type="match status" value="1"/>
</dbReference>
<gene>
    <name evidence="6" type="ORF">BWQ96_01089</name>
</gene>
<dbReference type="InterPro" id="IPR029045">
    <property type="entry name" value="ClpP/crotonase-like_dom_sf"/>
</dbReference>
<dbReference type="InterPro" id="IPR036034">
    <property type="entry name" value="PDZ_sf"/>
</dbReference>
<dbReference type="InterPro" id="IPR005151">
    <property type="entry name" value="Tail-specific_protease"/>
</dbReference>
<evidence type="ECO:0000256" key="2">
    <source>
        <dbReference type="ARBA" id="ARBA00022670"/>
    </source>
</evidence>